<accession>A0A317W148</accession>
<keyword evidence="3" id="KW-1185">Reference proteome</keyword>
<evidence type="ECO:0000256" key="1">
    <source>
        <dbReference type="SAM" id="MobiDB-lite"/>
    </source>
</evidence>
<name>A0A317W148_9EURO</name>
<dbReference type="GeneID" id="37069429"/>
<feature type="compositionally biased region" description="Polar residues" evidence="1">
    <location>
        <begin position="154"/>
        <end position="167"/>
    </location>
</feature>
<gene>
    <name evidence="2" type="ORF">BO70DRAFT_407921</name>
</gene>
<dbReference type="EMBL" id="MSFL01000016">
    <property type="protein sequence ID" value="PWY79321.1"/>
    <property type="molecule type" value="Genomic_DNA"/>
</dbReference>
<dbReference type="VEuPathDB" id="FungiDB:BO70DRAFT_407921"/>
<comment type="caution">
    <text evidence="2">The sequence shown here is derived from an EMBL/GenBank/DDBJ whole genome shotgun (WGS) entry which is preliminary data.</text>
</comment>
<feature type="region of interest" description="Disordered" evidence="1">
    <location>
        <begin position="121"/>
        <end position="167"/>
    </location>
</feature>
<dbReference type="Proteomes" id="UP000247233">
    <property type="component" value="Unassembled WGS sequence"/>
</dbReference>
<feature type="compositionally biased region" description="Polar residues" evidence="1">
    <location>
        <begin position="131"/>
        <end position="140"/>
    </location>
</feature>
<dbReference type="OrthoDB" id="4156714at2759"/>
<dbReference type="STRING" id="1448321.A0A317W148"/>
<evidence type="ECO:0000313" key="3">
    <source>
        <dbReference type="Proteomes" id="UP000247233"/>
    </source>
</evidence>
<organism evidence="2 3">
    <name type="scientific">Aspergillus heteromorphus CBS 117.55</name>
    <dbReference type="NCBI Taxonomy" id="1448321"/>
    <lineage>
        <taxon>Eukaryota</taxon>
        <taxon>Fungi</taxon>
        <taxon>Dikarya</taxon>
        <taxon>Ascomycota</taxon>
        <taxon>Pezizomycotina</taxon>
        <taxon>Eurotiomycetes</taxon>
        <taxon>Eurotiomycetidae</taxon>
        <taxon>Eurotiales</taxon>
        <taxon>Aspergillaceae</taxon>
        <taxon>Aspergillus</taxon>
        <taxon>Aspergillus subgen. Circumdati</taxon>
    </lineage>
</organism>
<dbReference type="RefSeq" id="XP_025398541.1">
    <property type="nucleotide sequence ID" value="XM_025547192.1"/>
</dbReference>
<dbReference type="AlphaFoldDB" id="A0A317W148"/>
<proteinExistence type="predicted"/>
<evidence type="ECO:0000313" key="2">
    <source>
        <dbReference type="EMBL" id="PWY79321.1"/>
    </source>
</evidence>
<reference evidence="2 3" key="1">
    <citation type="submission" date="2016-12" db="EMBL/GenBank/DDBJ databases">
        <title>The genomes of Aspergillus section Nigri reveals drivers in fungal speciation.</title>
        <authorList>
            <consortium name="DOE Joint Genome Institute"/>
            <person name="Vesth T.C."/>
            <person name="Nybo J."/>
            <person name="Theobald S."/>
            <person name="Brandl J."/>
            <person name="Frisvad J.C."/>
            <person name="Nielsen K.F."/>
            <person name="Lyhne E.K."/>
            <person name="Kogle M.E."/>
            <person name="Kuo A."/>
            <person name="Riley R."/>
            <person name="Clum A."/>
            <person name="Nolan M."/>
            <person name="Lipzen A."/>
            <person name="Salamov A."/>
            <person name="Henrissat B."/>
            <person name="Wiebenga A."/>
            <person name="De Vries R.P."/>
            <person name="Grigoriev I.V."/>
            <person name="Mortensen U.H."/>
            <person name="Andersen M.R."/>
            <person name="Baker S.E."/>
        </authorList>
    </citation>
    <scope>NUCLEOTIDE SEQUENCE [LARGE SCALE GENOMIC DNA]</scope>
    <source>
        <strain evidence="2 3">CBS 117.55</strain>
    </source>
</reference>
<sequence length="167" mass="19533">MINKFIFTRWLDKPFWFLDGKANADDEDGDASFAERLWYLFERFCASSPLNATWWKTVTFGLANIKKDQFAELHRDQKSYEFGDYNRKRQATLAEKPADELLDNTLVQPLLKDLSDAEETKRREDLIYHNPKSTIQQPRSPHNHNHNTPPPTTMNKVHQTNHTAITA</sequence>
<protein>
    <submittedName>
        <fullName evidence="2">Uncharacterized protein</fullName>
    </submittedName>
</protein>